<dbReference type="Proteomes" id="UP000182902">
    <property type="component" value="Unassembled WGS sequence"/>
</dbReference>
<dbReference type="EMBL" id="FNOX01000003">
    <property type="protein sequence ID" value="SDY27589.1"/>
    <property type="molecule type" value="Genomic_DNA"/>
</dbReference>
<dbReference type="AlphaFoldDB" id="A0A1H3IJX9"/>
<gene>
    <name evidence="1" type="ORF">SAMN05216247_103274</name>
</gene>
<organism evidence="1 2">
    <name type="scientific">Pseudomonas salomonii</name>
    <dbReference type="NCBI Taxonomy" id="191391"/>
    <lineage>
        <taxon>Bacteria</taxon>
        <taxon>Pseudomonadati</taxon>
        <taxon>Pseudomonadota</taxon>
        <taxon>Gammaproteobacteria</taxon>
        <taxon>Pseudomonadales</taxon>
        <taxon>Pseudomonadaceae</taxon>
        <taxon>Pseudomonas</taxon>
    </lineage>
</organism>
<sequence>MMKYQTGSYSSSENLLQLVKDKLVAEGWTADSHVYVDATDATFGKRLHLRRGDVFVSLRNFDDYDPARDVKALGFGKTGIDIRVSTGYSASSVWYEQPGFSSIGRYVQTGASGVYHLFTDASKVVLVVEYETGRYSHVLFGWLNTHVAGTGGQFLAGTQGAKFAEWSVPFDTSTDTTSVRVVKSDYTGWLTNDSYVANQGICPSFSSSNLVRVPNFSPGSTSQIGSLGSSARSSNRLNGLSGLMPIYMYVKHSGAWCPYSEFSDLFFVNCDLMAAEQDYVVGDQTFKILPFLGKQIPAVRTGPLYQLGLAVKIDV</sequence>
<evidence type="ECO:0000313" key="2">
    <source>
        <dbReference type="Proteomes" id="UP000182902"/>
    </source>
</evidence>
<reference evidence="1 2" key="1">
    <citation type="submission" date="2016-10" db="EMBL/GenBank/DDBJ databases">
        <authorList>
            <person name="de Groot N.N."/>
        </authorList>
    </citation>
    <scope>NUCLEOTIDE SEQUENCE [LARGE SCALE GENOMIC DNA]</scope>
    <source>
        <strain evidence="1 2">ICMP 14252</strain>
    </source>
</reference>
<accession>A0A1H3IJX9</accession>
<protein>
    <submittedName>
        <fullName evidence="1">Uncharacterized protein</fullName>
    </submittedName>
</protein>
<name>A0A1H3IJX9_9PSED</name>
<proteinExistence type="predicted"/>
<evidence type="ECO:0000313" key="1">
    <source>
        <dbReference type="EMBL" id="SDY27589.1"/>
    </source>
</evidence>